<evidence type="ECO:0000313" key="2">
    <source>
        <dbReference type="EMBL" id="BBN98009.1"/>
    </source>
</evidence>
<keyword evidence="1" id="KW-1133">Transmembrane helix</keyword>
<keyword evidence="1" id="KW-0472">Membrane</keyword>
<feature type="transmembrane region" description="Helical" evidence="1">
    <location>
        <begin position="199"/>
        <end position="220"/>
    </location>
</feature>
<evidence type="ECO:0008006" key="4">
    <source>
        <dbReference type="Google" id="ProtNLM"/>
    </source>
</evidence>
<dbReference type="Proteomes" id="UP000326951">
    <property type="component" value="Chromosome"/>
</dbReference>
<dbReference type="AlphaFoldDB" id="A0A5K7WWC9"/>
<dbReference type="RefSeq" id="WP_152080275.1">
    <property type="nucleotide sequence ID" value="NZ_AP021853.1"/>
</dbReference>
<gene>
    <name evidence="2" type="ORF">St703_07140</name>
</gene>
<evidence type="ECO:0000313" key="3">
    <source>
        <dbReference type="Proteomes" id="UP000326951"/>
    </source>
</evidence>
<dbReference type="EMBL" id="AP021853">
    <property type="protein sequence ID" value="BBN98009.1"/>
    <property type="molecule type" value="Genomic_DNA"/>
</dbReference>
<evidence type="ECO:0000256" key="1">
    <source>
        <dbReference type="SAM" id="Phobius"/>
    </source>
</evidence>
<protein>
    <recommendedName>
        <fullName evidence="4">Polysaccharide chain length determinant N-terminal domain-containing protein</fullName>
    </recommendedName>
</protein>
<reference evidence="2 3" key="1">
    <citation type="submission" date="2019-09" db="EMBL/GenBank/DDBJ databases">
        <title>Complete genome sequence of Sporolactobacillus terrae 70-3.</title>
        <authorList>
            <person name="Tanaka N."/>
            <person name="Shiwa Y."/>
            <person name="Fujita N."/>
            <person name="Tanasupawat S."/>
        </authorList>
    </citation>
    <scope>NUCLEOTIDE SEQUENCE [LARGE SCALE GENOMIC DNA]</scope>
    <source>
        <strain evidence="2 3">70-3</strain>
    </source>
</reference>
<proteinExistence type="predicted"/>
<name>A0A5K7WWC9_9BACL</name>
<accession>A0A5K7WWC9</accession>
<keyword evidence="1" id="KW-0812">Transmembrane</keyword>
<organism evidence="2 3">
    <name type="scientific">Sporolactobacillus terrae</name>
    <dbReference type="NCBI Taxonomy" id="269673"/>
    <lineage>
        <taxon>Bacteria</taxon>
        <taxon>Bacillati</taxon>
        <taxon>Bacillota</taxon>
        <taxon>Bacilli</taxon>
        <taxon>Bacillales</taxon>
        <taxon>Sporolactobacillaceae</taxon>
        <taxon>Sporolactobacillus</taxon>
    </lineage>
</organism>
<sequence>MNLLKRFTTRIKHYLWLVLALPAALAVIGFLVPVGAMPSSYQAQATVQLGSYEDPIFNETNPVILMLTNAPFYQQQLPQLWAQNEQELLSKVEIRDLNNRLIQLRYRAPSKEEAKNGAQAITDAFLNADRQHYNRREKLIDQTLSQLEKEKAPAADAAAGTRFVYKLQSLKLTMRPAQQLEQVSSSGASVTTLSSKKRAVLGAVIGMTLVLLAAALPEFIRKNNARGAE</sequence>